<organism evidence="1 2">
    <name type="scientific">Pseudothauera nasutitermitis</name>
    <dbReference type="NCBI Taxonomy" id="2565930"/>
    <lineage>
        <taxon>Bacteria</taxon>
        <taxon>Pseudomonadati</taxon>
        <taxon>Pseudomonadota</taxon>
        <taxon>Betaproteobacteria</taxon>
        <taxon>Rhodocyclales</taxon>
        <taxon>Zoogloeaceae</taxon>
        <taxon>Pseudothauera</taxon>
    </lineage>
</organism>
<reference evidence="1 2" key="1">
    <citation type="submission" date="2019-04" db="EMBL/GenBank/DDBJ databases">
        <title>Azoarcus nasutitermitis sp. nov. isolated from termite nest.</title>
        <authorList>
            <person name="Lin S.-Y."/>
            <person name="Hameed A."/>
            <person name="Hsu Y.-H."/>
            <person name="Young C.-C."/>
        </authorList>
    </citation>
    <scope>NUCLEOTIDE SEQUENCE [LARGE SCALE GENOMIC DNA]</scope>
    <source>
        <strain evidence="1 2">CC-YHH838</strain>
    </source>
</reference>
<accession>A0A4S4ASL3</accession>
<protein>
    <submittedName>
        <fullName evidence="1">Type I-F CRISPR-associated protein Csy1</fullName>
    </submittedName>
</protein>
<keyword evidence="2" id="KW-1185">Reference proteome</keyword>
<dbReference type="Pfam" id="PF09611">
    <property type="entry name" value="Cas_Csy1"/>
    <property type="match status" value="1"/>
</dbReference>
<dbReference type="AlphaFoldDB" id="A0A4S4ASL3"/>
<dbReference type="RefSeq" id="WP_136349318.1">
    <property type="nucleotide sequence ID" value="NZ_SSOC01000006.1"/>
</dbReference>
<comment type="caution">
    <text evidence="1">The sequence shown here is derived from an EMBL/GenBank/DDBJ whole genome shotgun (WGS) entry which is preliminary data.</text>
</comment>
<evidence type="ECO:0000313" key="2">
    <source>
        <dbReference type="Proteomes" id="UP000308430"/>
    </source>
</evidence>
<dbReference type="Proteomes" id="UP000308430">
    <property type="component" value="Unassembled WGS sequence"/>
</dbReference>
<gene>
    <name evidence="1" type="primary">csy1</name>
    <name evidence="1" type="ORF">E6C76_16330</name>
</gene>
<dbReference type="EMBL" id="SSOC01000006">
    <property type="protein sequence ID" value="THF62837.1"/>
    <property type="molecule type" value="Genomic_DNA"/>
</dbReference>
<dbReference type="OrthoDB" id="9815616at2"/>
<name>A0A4S4ASL3_9RHOO</name>
<evidence type="ECO:0000313" key="1">
    <source>
        <dbReference type="EMBL" id="THF62837.1"/>
    </source>
</evidence>
<sequence>MAEPPKRTPRAHTFQQTIAAFIAERRDAKLKGLNEEAAVQVAAKYDYHEWLTDAARRVAQIQAVTHVLKATHPDARGTNLHVVPDSLPRHVEVGTHLLGSDFADDIVGNAAALDVYKFLKLEVEGRRLLDWLQADDADLLRALHEDAATAWQWAAAFKGLVREPVALASHGLAKQVYWCVSGEPADDGGFHLLQPLFSSSLAHTVHQEINEARFGEANKAARQARRDKKAHDTPYRDYRNLAVRKLGGTKPQNVSQLNSERGGLNYLLASLPPRWDQDRPRQFLFIDSALARFRRFEGVGELLEALLALLKSNPAPTLDTRVKRERIERALGQSLAAFGLASRELFQPGWTRDPACRLPLCEQIWLDPERAELPLREDAEHRLEDETFNAALEWKDWPDEVAHRFGNWLNDILRHHDLPVGDAEHAHWARQAIIDAEWPAPMQRRAVSGDRTREATHG</sequence>
<dbReference type="NCBIfam" id="TIGR02564">
    <property type="entry name" value="cas_Csy1"/>
    <property type="match status" value="1"/>
</dbReference>
<proteinExistence type="predicted"/>
<dbReference type="InterPro" id="IPR013397">
    <property type="entry name" value="CRISPR-assoc_prot_Csy1"/>
</dbReference>